<organism evidence="1 2">
    <name type="scientific">Castanea mollissima</name>
    <name type="common">Chinese chestnut</name>
    <dbReference type="NCBI Taxonomy" id="60419"/>
    <lineage>
        <taxon>Eukaryota</taxon>
        <taxon>Viridiplantae</taxon>
        <taxon>Streptophyta</taxon>
        <taxon>Embryophyta</taxon>
        <taxon>Tracheophyta</taxon>
        <taxon>Spermatophyta</taxon>
        <taxon>Magnoliopsida</taxon>
        <taxon>eudicotyledons</taxon>
        <taxon>Gunneridae</taxon>
        <taxon>Pentapetalae</taxon>
        <taxon>rosids</taxon>
        <taxon>fabids</taxon>
        <taxon>Fagales</taxon>
        <taxon>Fagaceae</taxon>
        <taxon>Castanea</taxon>
    </lineage>
</organism>
<dbReference type="OrthoDB" id="1433808at2759"/>
<comment type="caution">
    <text evidence="1">The sequence shown here is derived from an EMBL/GenBank/DDBJ whole genome shotgun (WGS) entry which is preliminary data.</text>
</comment>
<protein>
    <submittedName>
        <fullName evidence="1">Uncharacterized protein</fullName>
    </submittedName>
</protein>
<evidence type="ECO:0000313" key="1">
    <source>
        <dbReference type="EMBL" id="KAF3956689.1"/>
    </source>
</evidence>
<dbReference type="Proteomes" id="UP000737018">
    <property type="component" value="Unassembled WGS sequence"/>
</dbReference>
<proteinExistence type="predicted"/>
<sequence length="198" mass="22738">MNSSTISSSALAQFPNLKRVFCNFASHMKMLKAVKKLKFWSRKKRKKKTQEQEPYYPYPPRPCHCCQYSSCYSSTQPSAPPLPPWLEPEQTTQHHHAIPSAPLVHQPSQVKFQLPPQEEIVLETTTTPLYQPTVPVPAATESNYSSYQQYMVPNPVYGMPVVQKPRRERTAGFFGCLVSFGIHLIRCFCPCFHIREVH</sequence>
<keyword evidence="2" id="KW-1185">Reference proteome</keyword>
<dbReference type="AlphaFoldDB" id="A0A8J4R1H0"/>
<name>A0A8J4R1H0_9ROSI</name>
<gene>
    <name evidence="1" type="ORF">CMV_018215</name>
</gene>
<evidence type="ECO:0000313" key="2">
    <source>
        <dbReference type="Proteomes" id="UP000737018"/>
    </source>
</evidence>
<accession>A0A8J4R1H0</accession>
<reference evidence="1" key="1">
    <citation type="submission" date="2020-03" db="EMBL/GenBank/DDBJ databases">
        <title>Castanea mollissima Vanexum genome sequencing.</title>
        <authorList>
            <person name="Staton M."/>
        </authorList>
    </citation>
    <scope>NUCLEOTIDE SEQUENCE</scope>
    <source>
        <tissue evidence="1">Leaf</tissue>
    </source>
</reference>
<dbReference type="EMBL" id="JRKL02003019">
    <property type="protein sequence ID" value="KAF3956689.1"/>
    <property type="molecule type" value="Genomic_DNA"/>
</dbReference>